<keyword evidence="11 13" id="KW-0998">Cell outer membrane</keyword>
<evidence type="ECO:0000256" key="11">
    <source>
        <dbReference type="ARBA" id="ARBA00023237"/>
    </source>
</evidence>
<dbReference type="HAMAP" id="MF_00233">
    <property type="entry name" value="LolB"/>
    <property type="match status" value="1"/>
</dbReference>
<comment type="subcellular location">
    <subcellularLocation>
        <location evidence="1 13">Cell outer membrane</location>
        <topology evidence="1 13">Lipid-anchor</topology>
    </subcellularLocation>
</comment>
<evidence type="ECO:0000256" key="3">
    <source>
        <dbReference type="ARBA" id="ARBA00011245"/>
    </source>
</evidence>
<evidence type="ECO:0000256" key="4">
    <source>
        <dbReference type="ARBA" id="ARBA00016202"/>
    </source>
</evidence>
<name>A0ABT0KJ72_9GAMM</name>
<comment type="similarity">
    <text evidence="2 13">Belongs to the LolB family.</text>
</comment>
<keyword evidence="16" id="KW-1185">Reference proteome</keyword>
<evidence type="ECO:0000256" key="13">
    <source>
        <dbReference type="HAMAP-Rule" id="MF_00233"/>
    </source>
</evidence>
<evidence type="ECO:0000256" key="8">
    <source>
        <dbReference type="ARBA" id="ARBA00023136"/>
    </source>
</evidence>
<dbReference type="InterPro" id="IPR029046">
    <property type="entry name" value="LolA/LolB/LppX"/>
</dbReference>
<feature type="chain" id="PRO_5047293853" description="Outer-membrane lipoprotein LolB" evidence="14">
    <location>
        <begin position="22"/>
        <end position="209"/>
    </location>
</feature>
<comment type="function">
    <text evidence="13">Plays a critical role in the incorporation of lipoproteins in the outer membrane after they are released by the LolA protein.</text>
</comment>
<dbReference type="PROSITE" id="PS51257">
    <property type="entry name" value="PROKAR_LIPOPROTEIN"/>
    <property type="match status" value="1"/>
</dbReference>
<evidence type="ECO:0000256" key="5">
    <source>
        <dbReference type="ARBA" id="ARBA00022448"/>
    </source>
</evidence>
<evidence type="ECO:0000313" key="15">
    <source>
        <dbReference type="EMBL" id="MCL1043819.1"/>
    </source>
</evidence>
<comment type="caution">
    <text evidence="15">The sequence shown here is derived from an EMBL/GenBank/DDBJ whole genome shotgun (WGS) entry which is preliminary data.</text>
</comment>
<keyword evidence="5 13" id="KW-0813">Transport</keyword>
<dbReference type="Pfam" id="PF03550">
    <property type="entry name" value="LolB"/>
    <property type="match status" value="1"/>
</dbReference>
<dbReference type="SUPFAM" id="SSF89392">
    <property type="entry name" value="Prokaryotic lipoproteins and lipoprotein localization factors"/>
    <property type="match status" value="1"/>
</dbReference>
<evidence type="ECO:0000256" key="9">
    <source>
        <dbReference type="ARBA" id="ARBA00023139"/>
    </source>
</evidence>
<dbReference type="RefSeq" id="WP_241906410.1">
    <property type="nucleotide sequence ID" value="NZ_JAKIKU010000001.1"/>
</dbReference>
<organism evidence="15 16">
    <name type="scientific">Shewanella electrodiphila</name>
    <dbReference type="NCBI Taxonomy" id="934143"/>
    <lineage>
        <taxon>Bacteria</taxon>
        <taxon>Pseudomonadati</taxon>
        <taxon>Pseudomonadota</taxon>
        <taxon>Gammaproteobacteria</taxon>
        <taxon>Alteromonadales</taxon>
        <taxon>Shewanellaceae</taxon>
        <taxon>Shewanella</taxon>
    </lineage>
</organism>
<evidence type="ECO:0000256" key="10">
    <source>
        <dbReference type="ARBA" id="ARBA00023186"/>
    </source>
</evidence>
<evidence type="ECO:0000256" key="2">
    <source>
        <dbReference type="ARBA" id="ARBA00009696"/>
    </source>
</evidence>
<dbReference type="NCBIfam" id="TIGR00548">
    <property type="entry name" value="lolB"/>
    <property type="match status" value="1"/>
</dbReference>
<proteinExistence type="inferred from homology"/>
<accession>A0ABT0KJ72</accession>
<evidence type="ECO:0000256" key="1">
    <source>
        <dbReference type="ARBA" id="ARBA00004459"/>
    </source>
</evidence>
<dbReference type="CDD" id="cd16326">
    <property type="entry name" value="LolB"/>
    <property type="match status" value="1"/>
</dbReference>
<keyword evidence="8 13" id="KW-0472">Membrane</keyword>
<dbReference type="InterPro" id="IPR004565">
    <property type="entry name" value="OM_lipoprot_LolB"/>
</dbReference>
<feature type="signal peptide" evidence="14">
    <location>
        <begin position="1"/>
        <end position="21"/>
    </location>
</feature>
<keyword evidence="9 13" id="KW-0564">Palmitate</keyword>
<sequence>MRYLTFSLQRMMLVCCLFLTACSVKPPHKLTNIDVNQASETKAWELQGKLAFRSDADKFSTNLFWFHDHSFNQPHDELTLTTVIGTTVLSLSSKQGLASIDVQGKTYTDRDPQQLISRVSGMQIPLNKLPLWITGQVTSDDQIEAYHPDGSIKAFTSKDISGDWQVKFMSYQQQSGANVPRLLQINRADVQIKIQINQWQALAPMLENR</sequence>
<evidence type="ECO:0000313" key="16">
    <source>
        <dbReference type="Proteomes" id="UP001202134"/>
    </source>
</evidence>
<keyword evidence="6 13" id="KW-0732">Signal</keyword>
<keyword evidence="7 13" id="KW-0653">Protein transport</keyword>
<evidence type="ECO:0000256" key="7">
    <source>
        <dbReference type="ARBA" id="ARBA00022927"/>
    </source>
</evidence>
<keyword evidence="12 13" id="KW-0449">Lipoprotein</keyword>
<reference evidence="15 16" key="1">
    <citation type="submission" date="2022-01" db="EMBL/GenBank/DDBJ databases">
        <title>Whole genome-based taxonomy of the Shewanellaceae.</title>
        <authorList>
            <person name="Martin-Rodriguez A.J."/>
        </authorList>
    </citation>
    <scope>NUCLEOTIDE SEQUENCE [LARGE SCALE GENOMIC DNA]</scope>
    <source>
        <strain evidence="15 16">DSM 24955</strain>
    </source>
</reference>
<dbReference type="Gene3D" id="2.50.20.10">
    <property type="entry name" value="Lipoprotein localisation LolA/LolB/LppX"/>
    <property type="match status" value="1"/>
</dbReference>
<evidence type="ECO:0000256" key="6">
    <source>
        <dbReference type="ARBA" id="ARBA00022729"/>
    </source>
</evidence>
<comment type="subunit">
    <text evidence="3 13">Monomer.</text>
</comment>
<dbReference type="EMBL" id="JAKIKU010000001">
    <property type="protein sequence ID" value="MCL1043819.1"/>
    <property type="molecule type" value="Genomic_DNA"/>
</dbReference>
<gene>
    <name evidence="13 15" type="primary">lolB</name>
    <name evidence="15" type="ORF">L2737_00540</name>
</gene>
<dbReference type="Proteomes" id="UP001202134">
    <property type="component" value="Unassembled WGS sequence"/>
</dbReference>
<protein>
    <recommendedName>
        <fullName evidence="4 13">Outer-membrane lipoprotein LolB</fullName>
    </recommendedName>
</protein>
<evidence type="ECO:0000256" key="12">
    <source>
        <dbReference type="ARBA" id="ARBA00023288"/>
    </source>
</evidence>
<keyword evidence="10 13" id="KW-0143">Chaperone</keyword>
<evidence type="ECO:0000256" key="14">
    <source>
        <dbReference type="SAM" id="SignalP"/>
    </source>
</evidence>